<dbReference type="EMBL" id="JBIMZQ010000026">
    <property type="protein sequence ID" value="KAL3663723.1"/>
    <property type="molecule type" value="Genomic_DNA"/>
</dbReference>
<reference evidence="1 2" key="1">
    <citation type="submission" date="2024-09" db="EMBL/GenBank/DDBJ databases">
        <title>Genome sequencing and assembly of Phytophthora oleae, isolate VK10A, causative agent of rot of olive drupes.</title>
        <authorList>
            <person name="Conti Taguali S."/>
            <person name="Riolo M."/>
            <person name="La Spada F."/>
            <person name="Cacciola S.O."/>
            <person name="Dionisio G."/>
        </authorList>
    </citation>
    <scope>NUCLEOTIDE SEQUENCE [LARGE SCALE GENOMIC DNA]</scope>
    <source>
        <strain evidence="1 2">VK10A</strain>
    </source>
</reference>
<sequence length="102" mass="11255">MLNEHGYANKNACVSECSSGQQLEAAVPASVNIDRAAMVLDVNDHRTYEDGIECEEWVSAPMTGDAAVGPPKKVFEQRQLFGAKMTDGTNTYERDEETNIRM</sequence>
<organism evidence="1 2">
    <name type="scientific">Phytophthora oleae</name>
    <dbReference type="NCBI Taxonomy" id="2107226"/>
    <lineage>
        <taxon>Eukaryota</taxon>
        <taxon>Sar</taxon>
        <taxon>Stramenopiles</taxon>
        <taxon>Oomycota</taxon>
        <taxon>Peronosporomycetes</taxon>
        <taxon>Peronosporales</taxon>
        <taxon>Peronosporaceae</taxon>
        <taxon>Phytophthora</taxon>
    </lineage>
</organism>
<gene>
    <name evidence="1" type="ORF">V7S43_011138</name>
</gene>
<comment type="caution">
    <text evidence="1">The sequence shown here is derived from an EMBL/GenBank/DDBJ whole genome shotgun (WGS) entry which is preliminary data.</text>
</comment>
<name>A0ABD3FA18_9STRA</name>
<keyword evidence="2" id="KW-1185">Reference proteome</keyword>
<evidence type="ECO:0000313" key="2">
    <source>
        <dbReference type="Proteomes" id="UP001632037"/>
    </source>
</evidence>
<evidence type="ECO:0008006" key="3">
    <source>
        <dbReference type="Google" id="ProtNLM"/>
    </source>
</evidence>
<evidence type="ECO:0000313" key="1">
    <source>
        <dbReference type="EMBL" id="KAL3663723.1"/>
    </source>
</evidence>
<proteinExistence type="predicted"/>
<protein>
    <recommendedName>
        <fullName evidence="3">Pectate lyase</fullName>
    </recommendedName>
</protein>
<accession>A0ABD3FA18</accession>
<dbReference type="AlphaFoldDB" id="A0ABD3FA18"/>
<dbReference type="Proteomes" id="UP001632037">
    <property type="component" value="Unassembled WGS sequence"/>
</dbReference>